<keyword evidence="2" id="KW-0812">Transmembrane</keyword>
<dbReference type="Proteomes" id="UP000228560">
    <property type="component" value="Unassembled WGS sequence"/>
</dbReference>
<comment type="caution">
    <text evidence="3">The sequence shown here is derived from an EMBL/GenBank/DDBJ whole genome shotgun (WGS) entry which is preliminary data.</text>
</comment>
<accession>A0A2M7KAV5</accession>
<dbReference type="Proteomes" id="UP000231493">
    <property type="component" value="Unassembled WGS sequence"/>
</dbReference>
<dbReference type="EMBL" id="PFIP01000014">
    <property type="protein sequence ID" value="PIX35270.1"/>
    <property type="molecule type" value="Genomic_DNA"/>
</dbReference>
<gene>
    <name evidence="3" type="ORF">AUK42_02950</name>
    <name evidence="6" type="ORF">CO097_02795</name>
    <name evidence="5" type="ORF">COZ07_06905</name>
    <name evidence="4" type="ORF">COZ58_00655</name>
</gene>
<dbReference type="RefSeq" id="WP_406607867.1">
    <property type="nucleotide sequence ID" value="NZ_PFKO01000261.1"/>
</dbReference>
<organism evidence="3 7">
    <name type="scientific">Candidatus Infernicultor aquiphilus</name>
    <dbReference type="NCBI Taxonomy" id="1805029"/>
    <lineage>
        <taxon>Bacteria</taxon>
        <taxon>Pseudomonadati</taxon>
        <taxon>Atribacterota</taxon>
        <taxon>Candidatus Phoenicimicrobiia</taxon>
        <taxon>Candidatus Pheonicimicrobiales</taxon>
        <taxon>Candidatus Phoenicimicrobiaceae</taxon>
        <taxon>Candidatus Infernicultor</taxon>
    </lineage>
</organism>
<evidence type="ECO:0000313" key="8">
    <source>
        <dbReference type="Proteomes" id="UP000228560"/>
    </source>
</evidence>
<feature type="coiled-coil region" evidence="1">
    <location>
        <begin position="76"/>
        <end position="130"/>
    </location>
</feature>
<keyword evidence="2" id="KW-0472">Membrane</keyword>
<evidence type="ECO:0000313" key="9">
    <source>
        <dbReference type="Proteomes" id="UP000230646"/>
    </source>
</evidence>
<dbReference type="AlphaFoldDB" id="A0A1J5GGK9"/>
<dbReference type="Proteomes" id="UP000230646">
    <property type="component" value="Unassembled WGS sequence"/>
</dbReference>
<keyword evidence="1" id="KW-0175">Coiled coil</keyword>
<dbReference type="EMBL" id="PFKO01000261">
    <property type="protein sequence ID" value="PIY32096.1"/>
    <property type="molecule type" value="Genomic_DNA"/>
</dbReference>
<accession>A0A2M8CDX9</accession>
<reference evidence="8 9" key="3">
    <citation type="submission" date="2017-09" db="EMBL/GenBank/DDBJ databases">
        <title>Depth-based differentiation of microbial function through sediment-hosted aquifers and enrichment of novel symbionts in the deep terrestrial subsurface.</title>
        <authorList>
            <person name="Probst A.J."/>
            <person name="Ladd B."/>
            <person name="Jarett J.K."/>
            <person name="Geller-Mcgrath D.E."/>
            <person name="Sieber C.M."/>
            <person name="Emerson J.B."/>
            <person name="Anantharaman K."/>
            <person name="Thomas B.C."/>
            <person name="Malmstrom R."/>
            <person name="Stieglmeier M."/>
            <person name="Klingl A."/>
            <person name="Woyke T."/>
            <person name="Ryan C.M."/>
            <person name="Banfield J.F."/>
        </authorList>
    </citation>
    <scope>NUCLEOTIDE SEQUENCE [LARGE SCALE GENOMIC DNA]</scope>
    <source>
        <strain evidence="5">CG_4_10_14_3_um_filter_34_13</strain>
        <strain evidence="6">CG_4_9_14_3_um_filter_33_16</strain>
    </source>
</reference>
<evidence type="ECO:0000313" key="3">
    <source>
        <dbReference type="EMBL" id="OIP71881.1"/>
    </source>
</evidence>
<evidence type="ECO:0000313" key="6">
    <source>
        <dbReference type="EMBL" id="PJB57275.1"/>
    </source>
</evidence>
<evidence type="ECO:0000313" key="5">
    <source>
        <dbReference type="EMBL" id="PIY32096.1"/>
    </source>
</evidence>
<accession>A0A2M7PPJ8</accession>
<reference evidence="3 7" key="1">
    <citation type="journal article" date="2016" name="Environ. Microbiol.">
        <title>Genomic resolution of a cold subsurface aquifer community provides metabolic insights for novel microbes adapted to high CO concentrations.</title>
        <authorList>
            <person name="Probst A.J."/>
            <person name="Castelle C.J."/>
            <person name="Singh A."/>
            <person name="Brown C.T."/>
            <person name="Anantharaman K."/>
            <person name="Sharon I."/>
            <person name="Hug L.A."/>
            <person name="Burstein D."/>
            <person name="Emerson J.B."/>
            <person name="Thomas B.C."/>
            <person name="Banfield J.F."/>
        </authorList>
    </citation>
    <scope>NUCLEOTIDE SEQUENCE [LARGE SCALE GENOMIC DNA]</scope>
    <source>
        <strain evidence="3">CG2_30_33_13</strain>
    </source>
</reference>
<dbReference type="EMBL" id="PFTV01000072">
    <property type="protein sequence ID" value="PJB57275.1"/>
    <property type="molecule type" value="Genomic_DNA"/>
</dbReference>
<dbReference type="EMBL" id="MNYY01000056">
    <property type="protein sequence ID" value="OIP71881.1"/>
    <property type="molecule type" value="Genomic_DNA"/>
</dbReference>
<name>A0A1J5GGK9_9BACT</name>
<keyword evidence="2" id="KW-1133">Transmembrane helix</keyword>
<evidence type="ECO:0000313" key="4">
    <source>
        <dbReference type="EMBL" id="PIX35270.1"/>
    </source>
</evidence>
<accession>A0A1J5GGK9</accession>
<reference evidence="4" key="2">
    <citation type="submission" date="2017-09" db="EMBL/GenBank/DDBJ databases">
        <title>Depth-based differentiation of microbial function through sediment-hosted aquifers and enrichment of novel symbionts in the deep terrestrial subsurface.</title>
        <authorList>
            <person name="Probst A.J."/>
            <person name="Ladd B."/>
            <person name="Jarett J.K."/>
            <person name="Geller-Mcgrath D.E."/>
            <person name="Sieber C.M.K."/>
            <person name="Emerson J.B."/>
            <person name="Anantharaman K."/>
            <person name="Thomas B.C."/>
            <person name="Malmstrom R."/>
            <person name="Stieglmeier M."/>
            <person name="Klingl A."/>
            <person name="Woyke T."/>
            <person name="Ryan C.M."/>
            <person name="Banfield J.F."/>
        </authorList>
    </citation>
    <scope>NUCLEOTIDE SEQUENCE</scope>
    <source>
        <strain evidence="4">CG_4_8_14_3_um_filter_34_18</strain>
    </source>
</reference>
<evidence type="ECO:0000313" key="7">
    <source>
        <dbReference type="Proteomes" id="UP000182763"/>
    </source>
</evidence>
<evidence type="ECO:0000256" key="1">
    <source>
        <dbReference type="SAM" id="Coils"/>
    </source>
</evidence>
<sequence length="224" mass="26319">MKCSIKNYKESLKFYIIIIILILFLSLIYINPVYAKIYVIKDTEGNIVCINNSGTLGTEYAELGYTIELLFERARSPEYEENIEKERIEKEKREEELAKKQEEGKALKKIEEQIKKTEEQIKELERIEKLRKATEVKIIDSTDYISESGNYHYFEGVLKNNGKVTTKWVKVKIFLKNKYDNLVSLETSYSDPIHLSPNQEGTYSIIAYNNPDVAKYEIQVLWEY</sequence>
<protein>
    <submittedName>
        <fullName evidence="3">Uncharacterized protein</fullName>
    </submittedName>
</protein>
<feature type="transmembrane region" description="Helical" evidence="2">
    <location>
        <begin position="12"/>
        <end position="30"/>
    </location>
</feature>
<dbReference type="Proteomes" id="UP000182763">
    <property type="component" value="Unassembled WGS sequence"/>
</dbReference>
<proteinExistence type="predicted"/>
<evidence type="ECO:0000256" key="2">
    <source>
        <dbReference type="SAM" id="Phobius"/>
    </source>
</evidence>